<evidence type="ECO:0000313" key="3">
    <source>
        <dbReference type="Proteomes" id="UP000273675"/>
    </source>
</evidence>
<organism evidence="2 3">
    <name type="scientific">Maricaulis maris</name>
    <dbReference type="NCBI Taxonomy" id="74318"/>
    <lineage>
        <taxon>Bacteria</taxon>
        <taxon>Pseudomonadati</taxon>
        <taxon>Pseudomonadota</taxon>
        <taxon>Alphaproteobacteria</taxon>
        <taxon>Maricaulales</taxon>
        <taxon>Maricaulaceae</taxon>
        <taxon>Maricaulis</taxon>
    </lineage>
</organism>
<dbReference type="OrthoDB" id="7172943at2"/>
<feature type="chain" id="PRO_5019712594" description="Lipoprotein" evidence="1">
    <location>
        <begin position="26"/>
        <end position="175"/>
    </location>
</feature>
<name>A0A495D2K4_9PROT</name>
<feature type="signal peptide" evidence="1">
    <location>
        <begin position="1"/>
        <end position="25"/>
    </location>
</feature>
<gene>
    <name evidence="2" type="ORF">C7435_2246</name>
</gene>
<evidence type="ECO:0008006" key="4">
    <source>
        <dbReference type="Google" id="ProtNLM"/>
    </source>
</evidence>
<protein>
    <recommendedName>
        <fullName evidence="4">Lipoprotein</fullName>
    </recommendedName>
</protein>
<dbReference type="EMBL" id="RBIM01000005">
    <property type="protein sequence ID" value="RKQ95997.1"/>
    <property type="molecule type" value="Genomic_DNA"/>
</dbReference>
<dbReference type="AlphaFoldDB" id="A0A495D2K4"/>
<dbReference type="PROSITE" id="PS51257">
    <property type="entry name" value="PROKAR_LIPOPROTEIN"/>
    <property type="match status" value="1"/>
</dbReference>
<dbReference type="NCBIfam" id="NF047637">
    <property type="entry name" value="lipo_CC0125"/>
    <property type="match status" value="1"/>
</dbReference>
<comment type="caution">
    <text evidence="2">The sequence shown here is derived from an EMBL/GenBank/DDBJ whole genome shotgun (WGS) entry which is preliminary data.</text>
</comment>
<reference evidence="2 3" key="1">
    <citation type="submission" date="2018-10" db="EMBL/GenBank/DDBJ databases">
        <title>Genomic Encyclopedia of Type Strains, Phase IV (KMG-IV): sequencing the most valuable type-strain genomes for metagenomic binning, comparative biology and taxonomic classification.</title>
        <authorList>
            <person name="Goeker M."/>
        </authorList>
    </citation>
    <scope>NUCLEOTIDE SEQUENCE [LARGE SCALE GENOMIC DNA]</scope>
    <source>
        <strain evidence="2 3">DSM 4734</strain>
    </source>
</reference>
<accession>A0A495D2K4</accession>
<sequence>MRCVLITLASLAVLGGCATPTPYQAADGSRRGFTETRIETNRYRISFEGNSLTDRETVETYLLYRASELTVENGFDHFTVVDRATDEETRVMASGIGRSPYSGFNVHYAYFHPRWGWRGWHDPFWDDVNYRESTRYEASAEIYLGRGTKPDDPSAFDARDVMSNLGDQIVRPEGG</sequence>
<keyword evidence="1" id="KW-0732">Signal</keyword>
<dbReference type="Proteomes" id="UP000273675">
    <property type="component" value="Unassembled WGS sequence"/>
</dbReference>
<evidence type="ECO:0000256" key="1">
    <source>
        <dbReference type="SAM" id="SignalP"/>
    </source>
</evidence>
<evidence type="ECO:0000313" key="2">
    <source>
        <dbReference type="EMBL" id="RKQ95997.1"/>
    </source>
</evidence>
<dbReference type="RefSeq" id="WP_121211560.1">
    <property type="nucleotide sequence ID" value="NZ_RBIM01000005.1"/>
</dbReference>
<proteinExistence type="predicted"/>